<keyword evidence="4" id="KW-1185">Reference proteome</keyword>
<dbReference type="InterPro" id="IPR021517">
    <property type="entry name" value="DUF3180"/>
</dbReference>
<evidence type="ECO:0000256" key="2">
    <source>
        <dbReference type="SAM" id="Phobius"/>
    </source>
</evidence>
<feature type="region of interest" description="Disordered" evidence="1">
    <location>
        <begin position="148"/>
        <end position="189"/>
    </location>
</feature>
<dbReference type="Proteomes" id="UP000216725">
    <property type="component" value="Unassembled WGS sequence"/>
</dbReference>
<evidence type="ECO:0008006" key="5">
    <source>
        <dbReference type="Google" id="ProtNLM"/>
    </source>
</evidence>
<dbReference type="RefSeq" id="WP_094660490.1">
    <property type="nucleotide sequence ID" value="NZ_MWWR01000005.1"/>
</dbReference>
<accession>A0A261EZ31</accession>
<feature type="transmembrane region" description="Helical" evidence="2">
    <location>
        <begin position="80"/>
        <end position="99"/>
    </location>
</feature>
<evidence type="ECO:0000313" key="4">
    <source>
        <dbReference type="Proteomes" id="UP000216725"/>
    </source>
</evidence>
<dbReference type="EMBL" id="MWWR01000005">
    <property type="protein sequence ID" value="OZG52101.1"/>
    <property type="molecule type" value="Genomic_DNA"/>
</dbReference>
<evidence type="ECO:0000313" key="3">
    <source>
        <dbReference type="EMBL" id="OZG52101.1"/>
    </source>
</evidence>
<feature type="transmembrane region" description="Helical" evidence="2">
    <location>
        <begin position="7"/>
        <end position="26"/>
    </location>
</feature>
<protein>
    <recommendedName>
        <fullName evidence="5">DUF3180 domain-containing protein</fullName>
    </recommendedName>
</protein>
<organism evidence="3 4">
    <name type="scientific">Pseudoscardovia radai</name>
    <dbReference type="NCBI Taxonomy" id="987066"/>
    <lineage>
        <taxon>Bacteria</taxon>
        <taxon>Bacillati</taxon>
        <taxon>Actinomycetota</taxon>
        <taxon>Actinomycetes</taxon>
        <taxon>Bifidobacteriales</taxon>
        <taxon>Bifidobacteriaceae</taxon>
        <taxon>Pseudoscardovia</taxon>
    </lineage>
</organism>
<gene>
    <name evidence="3" type="ORF">PSRA_0651</name>
</gene>
<reference evidence="3 4" key="1">
    <citation type="journal article" date="2017" name="BMC Genomics">
        <title>Comparative genomic and phylogenomic analyses of the Bifidobacteriaceae family.</title>
        <authorList>
            <person name="Lugli G.A."/>
            <person name="Milani C."/>
            <person name="Turroni F."/>
            <person name="Duranti S."/>
            <person name="Mancabelli L."/>
            <person name="Mangifesta M."/>
            <person name="Ferrario C."/>
            <person name="Modesto M."/>
            <person name="Mattarelli P."/>
            <person name="Jiri K."/>
            <person name="van Sinderen D."/>
            <person name="Ventura M."/>
        </authorList>
    </citation>
    <scope>NUCLEOTIDE SEQUENCE [LARGE SCALE GENOMIC DNA]</scope>
    <source>
        <strain evidence="3 4">DSM 24742</strain>
    </source>
</reference>
<keyword evidence="2" id="KW-0812">Transmembrane</keyword>
<feature type="transmembrane region" description="Helical" evidence="2">
    <location>
        <begin position="38"/>
        <end position="59"/>
    </location>
</feature>
<proteinExistence type="predicted"/>
<evidence type="ECO:0000256" key="1">
    <source>
        <dbReference type="SAM" id="MobiDB-lite"/>
    </source>
</evidence>
<keyword evidence="2" id="KW-0472">Membrane</keyword>
<dbReference type="AlphaFoldDB" id="A0A261EZ31"/>
<dbReference type="OrthoDB" id="3242755at2"/>
<comment type="caution">
    <text evidence="3">The sequence shown here is derived from an EMBL/GenBank/DDBJ whole genome shotgun (WGS) entry which is preliminary data.</text>
</comment>
<name>A0A261EZ31_9BIFI</name>
<sequence length="189" mass="20536">MKAKRTPWWYYVIGALVGAILGYALVRTTRGMAIAPVGAAWFVSGLLLALGIVVLVMAWQVHRYVTGKVKTIDTQRAVTTLVLCKALAVAGAVLAGYYAGQLIMCILWRDVQFYHDMIGECIVACVVTVADMVMGIVGEWWCQLPPQEGPEHPNAKKRGKSRRSAAVAKTPRPADSADSAILHRDRDGA</sequence>
<dbReference type="Pfam" id="PF11377">
    <property type="entry name" value="DUF3180"/>
    <property type="match status" value="1"/>
</dbReference>
<keyword evidence="2" id="KW-1133">Transmembrane helix</keyword>